<dbReference type="EMBL" id="JH597964">
    <property type="status" value="NOT_ANNOTATED_CDS"/>
    <property type="molecule type" value="Genomic_DNA"/>
</dbReference>
<feature type="domain" description="Glycosyl hydrolase family 81 C-terminal" evidence="11">
    <location>
        <begin position="440"/>
        <end position="779"/>
    </location>
</feature>
<dbReference type="InParanoid" id="M4BV16"/>
<dbReference type="Pfam" id="PF17652">
    <property type="entry name" value="Glyco_hydro81C"/>
    <property type="match status" value="1"/>
</dbReference>
<dbReference type="Gene3D" id="2.70.98.30">
    <property type="entry name" value="Golgi alpha-mannosidase II, domain 4"/>
    <property type="match status" value="1"/>
</dbReference>
<keyword evidence="6" id="KW-0326">Glycosidase</keyword>
<keyword evidence="7" id="KW-0961">Cell wall biogenesis/degradation</keyword>
<evidence type="ECO:0000256" key="5">
    <source>
        <dbReference type="ARBA" id="ARBA00023277"/>
    </source>
</evidence>
<keyword evidence="8" id="KW-0624">Polysaccharide degradation</keyword>
<sequence length="785" mass="87658">MKFLVRAAAVAIVVAGRSARATVDDPDVGEGFNYRDKTVEAATQKLVHASIPPSTGSVLHQGPIVQGPMASSPYSTSGGYFAPFGFDAPSETLYKRNGSLARLAPIINVAPEALNQPIPTNEWWGNLIHATATNTSENFPAWAQPYAFMLPKVPPFGLQTYYPYTYREMAPEINGTVRYYEHGIHNDLMLSAREFNESRPTYEVYAWSDMGIKLRLCSRGSINCIDSALSSGMAFVSGTYKGLTPRIETEYNITFVEESVPGKFIVYLNNNQTWVLYASDVSLSLRVEESVNFSMNASGSSLVADDTYAGTIRVAILPEGAADTLYDDYVSCIVRGGTVSMESRTGYSLTWDAEGSSCDTVGLLHFALPHQVESMIGSPITAETPGAIMLNSTTRGLMVAQVSMRWSFVVPEADIAIDYYPDRKRLSLYLIRETDMLRTLQDDIYANWTLATNSWYFNGKALQKYASLCLMAADSLVVGPDTNGLLAYCIEKLETLVEPLLNNTLSPPLVYETLYGGVVSGLIFDTGQLYMDFGSGIYNDHHYHFGYYVTSAAIIKHLDPTWSRMPDLEDLIWMLLRDVTNPSLEDPIYPRFRHFSWYHGHSYSRGVTLLDHGKDQESTSEDLNFYYGMTLWGKETGHKALEDLGSLMLRLNAYTVREYFLLSSDNKIHPPEIVRNRVTGIFFDNKVYYNTWFLDEKYAIHGIQMIPVSPANALARTPAFVTEEWNEILSKEPIVTMKNSNNTWLSLLLVNAAVVNKMDSLYKLMNATMDDGLTRSWALYNAASA</sequence>
<keyword evidence="13" id="KW-1185">Reference proteome</keyword>
<feature type="domain" description="Glycosyl hydrolase family 81 N-terminal" evidence="10">
    <location>
        <begin position="114"/>
        <end position="421"/>
    </location>
</feature>
<keyword evidence="5" id="KW-0119">Carbohydrate metabolism</keyword>
<dbReference type="GO" id="GO:0042973">
    <property type="term" value="F:glucan endo-1,3-beta-D-glucosidase activity"/>
    <property type="evidence" value="ECO:0007669"/>
    <property type="project" value="UniProtKB-EC"/>
</dbReference>
<evidence type="ECO:0000256" key="4">
    <source>
        <dbReference type="ARBA" id="ARBA00022801"/>
    </source>
</evidence>
<dbReference type="OMA" id="NFPAWAQ"/>
<dbReference type="Proteomes" id="UP000011713">
    <property type="component" value="Unassembled WGS sequence"/>
</dbReference>
<evidence type="ECO:0000313" key="13">
    <source>
        <dbReference type="Proteomes" id="UP000011713"/>
    </source>
</evidence>
<dbReference type="eggNOG" id="KOG2254">
    <property type="taxonomic scope" value="Eukaryota"/>
</dbReference>
<evidence type="ECO:0000256" key="9">
    <source>
        <dbReference type="SAM" id="SignalP"/>
    </source>
</evidence>
<evidence type="ECO:0000259" key="10">
    <source>
        <dbReference type="Pfam" id="PF03639"/>
    </source>
</evidence>
<reference evidence="12" key="2">
    <citation type="submission" date="2015-06" db="UniProtKB">
        <authorList>
            <consortium name="EnsemblProtists"/>
        </authorList>
    </citation>
    <scope>IDENTIFICATION</scope>
    <source>
        <strain evidence="12">Emoy2</strain>
    </source>
</reference>
<dbReference type="InterPro" id="IPR040720">
    <property type="entry name" value="GH81_C"/>
</dbReference>
<reference evidence="13" key="1">
    <citation type="journal article" date="2010" name="Science">
        <title>Signatures of adaptation to obligate biotrophy in the Hyaloperonospora arabidopsidis genome.</title>
        <authorList>
            <person name="Baxter L."/>
            <person name="Tripathy S."/>
            <person name="Ishaque N."/>
            <person name="Boot N."/>
            <person name="Cabral A."/>
            <person name="Kemen E."/>
            <person name="Thines M."/>
            <person name="Ah-Fong A."/>
            <person name="Anderson R."/>
            <person name="Badejoko W."/>
            <person name="Bittner-Eddy P."/>
            <person name="Boore J.L."/>
            <person name="Chibucos M.C."/>
            <person name="Coates M."/>
            <person name="Dehal P."/>
            <person name="Delehaunty K."/>
            <person name="Dong S."/>
            <person name="Downton P."/>
            <person name="Dumas B."/>
            <person name="Fabro G."/>
            <person name="Fronick C."/>
            <person name="Fuerstenberg S.I."/>
            <person name="Fulton L."/>
            <person name="Gaulin E."/>
            <person name="Govers F."/>
            <person name="Hughes L."/>
            <person name="Humphray S."/>
            <person name="Jiang R.H."/>
            <person name="Judelson H."/>
            <person name="Kamoun S."/>
            <person name="Kyung K."/>
            <person name="Meijer H."/>
            <person name="Minx P."/>
            <person name="Morris P."/>
            <person name="Nelson J."/>
            <person name="Phuntumart V."/>
            <person name="Qutob D."/>
            <person name="Rehmany A."/>
            <person name="Rougon-Cardoso A."/>
            <person name="Ryden P."/>
            <person name="Torto-Alalibo T."/>
            <person name="Studholme D."/>
            <person name="Wang Y."/>
            <person name="Win J."/>
            <person name="Wood J."/>
            <person name="Clifton S.W."/>
            <person name="Rogers J."/>
            <person name="Van den Ackerveken G."/>
            <person name="Jones J.D."/>
            <person name="McDowell J.M."/>
            <person name="Beynon J."/>
            <person name="Tyler B.M."/>
        </authorList>
    </citation>
    <scope>NUCLEOTIDE SEQUENCE [LARGE SCALE GENOMIC DNA]</scope>
    <source>
        <strain evidence="13">Emoy2</strain>
    </source>
</reference>
<feature type="signal peptide" evidence="9">
    <location>
        <begin position="1"/>
        <end position="19"/>
    </location>
</feature>
<dbReference type="AlphaFoldDB" id="M4BV16"/>
<dbReference type="InterPro" id="IPR040451">
    <property type="entry name" value="GH81_N"/>
</dbReference>
<dbReference type="GO" id="GO:0000272">
    <property type="term" value="P:polysaccharide catabolic process"/>
    <property type="evidence" value="ECO:0007669"/>
    <property type="project" value="UniProtKB-KW"/>
</dbReference>
<feature type="chain" id="PRO_5004049402" description="glucan endo-1,3-beta-D-glucosidase" evidence="9">
    <location>
        <begin position="20"/>
        <end position="785"/>
    </location>
</feature>
<dbReference type="EC" id="3.2.1.39" evidence="3"/>
<keyword evidence="9" id="KW-0732">Signal</keyword>
<comment type="similarity">
    <text evidence="2">Belongs to the glycosyl hydrolase 81 family.</text>
</comment>
<dbReference type="InterPro" id="IPR005200">
    <property type="entry name" value="Endo-beta-glucanase"/>
</dbReference>
<dbReference type="HOGENOM" id="CLU_005482_3_1_1"/>
<proteinExistence type="inferred from homology"/>
<evidence type="ECO:0000256" key="3">
    <source>
        <dbReference type="ARBA" id="ARBA00012780"/>
    </source>
</evidence>
<evidence type="ECO:0000256" key="6">
    <source>
        <dbReference type="ARBA" id="ARBA00023295"/>
    </source>
</evidence>
<dbReference type="PANTHER" id="PTHR31983">
    <property type="entry name" value="ENDO-1,3(4)-BETA-GLUCANASE 1"/>
    <property type="match status" value="1"/>
</dbReference>
<name>M4BV16_HYAAE</name>
<dbReference type="Pfam" id="PF03639">
    <property type="entry name" value="Glyco_hydro_81"/>
    <property type="match status" value="1"/>
</dbReference>
<evidence type="ECO:0000256" key="2">
    <source>
        <dbReference type="ARBA" id="ARBA00010730"/>
    </source>
</evidence>
<evidence type="ECO:0000256" key="1">
    <source>
        <dbReference type="ARBA" id="ARBA00000382"/>
    </source>
</evidence>
<dbReference type="VEuPathDB" id="FungiDB:HpaG810356"/>
<dbReference type="Gene3D" id="1.10.287.1170">
    <property type="entry name" value="glycoside hydrolase family 81 endo-[beta] glucanase"/>
    <property type="match status" value="1"/>
</dbReference>
<evidence type="ECO:0000313" key="12">
    <source>
        <dbReference type="EnsemblProtists" id="HpaP810356"/>
    </source>
</evidence>
<dbReference type="EnsemblProtists" id="HpaT810356">
    <property type="protein sequence ID" value="HpaP810356"/>
    <property type="gene ID" value="HpaG810356"/>
</dbReference>
<dbReference type="PANTHER" id="PTHR31983:SF0">
    <property type="entry name" value="GLUCAN ENDO-1,3-BETA-D-GLUCOSIDASE 2"/>
    <property type="match status" value="1"/>
</dbReference>
<dbReference type="GO" id="GO:0052861">
    <property type="term" value="F:endo-1,3(4)-beta-glucanase activity"/>
    <property type="evidence" value="ECO:0007669"/>
    <property type="project" value="InterPro"/>
</dbReference>
<organism evidence="12 13">
    <name type="scientific">Hyaloperonospora arabidopsidis (strain Emoy2)</name>
    <name type="common">Downy mildew agent</name>
    <name type="synonym">Peronospora arabidopsidis</name>
    <dbReference type="NCBI Taxonomy" id="559515"/>
    <lineage>
        <taxon>Eukaryota</taxon>
        <taxon>Sar</taxon>
        <taxon>Stramenopiles</taxon>
        <taxon>Oomycota</taxon>
        <taxon>Peronosporomycetes</taxon>
        <taxon>Peronosporales</taxon>
        <taxon>Peronosporaceae</taxon>
        <taxon>Hyaloperonospora</taxon>
    </lineage>
</organism>
<dbReference type="PROSITE" id="PS52008">
    <property type="entry name" value="GH81"/>
    <property type="match status" value="1"/>
</dbReference>
<accession>M4BV16</accession>
<protein>
    <recommendedName>
        <fullName evidence="3">glucan endo-1,3-beta-D-glucosidase</fullName>
        <ecNumber evidence="3">3.2.1.39</ecNumber>
    </recommendedName>
</protein>
<evidence type="ECO:0000256" key="7">
    <source>
        <dbReference type="ARBA" id="ARBA00023316"/>
    </source>
</evidence>
<dbReference type="GO" id="GO:0071555">
    <property type="term" value="P:cell wall organization"/>
    <property type="evidence" value="ECO:0007669"/>
    <property type="project" value="UniProtKB-KW"/>
</dbReference>
<keyword evidence="4" id="KW-0378">Hydrolase</keyword>
<comment type="catalytic activity">
    <reaction evidence="1">
        <text>Hydrolysis of (1-&gt;3)-beta-D-glucosidic linkages in (1-&gt;3)-beta-D-glucans.</text>
        <dbReference type="EC" id="3.2.1.39"/>
    </reaction>
</comment>
<dbReference type="Gene3D" id="1.20.5.420">
    <property type="entry name" value="Immunoglobulin FC, subunit C"/>
    <property type="match status" value="1"/>
</dbReference>
<evidence type="ECO:0000256" key="8">
    <source>
        <dbReference type="ARBA" id="ARBA00023326"/>
    </source>
</evidence>
<evidence type="ECO:0000259" key="11">
    <source>
        <dbReference type="Pfam" id="PF17652"/>
    </source>
</evidence>